<gene>
    <name evidence="2" type="ORF">PAXRUDRAFT_776844</name>
</gene>
<evidence type="ECO:0000313" key="3">
    <source>
        <dbReference type="Proteomes" id="UP000054538"/>
    </source>
</evidence>
<feature type="non-terminal residue" evidence="2">
    <location>
        <position position="199"/>
    </location>
</feature>
<reference evidence="3" key="2">
    <citation type="submission" date="2015-01" db="EMBL/GenBank/DDBJ databases">
        <title>Evolutionary Origins and Diversification of the Mycorrhizal Mutualists.</title>
        <authorList>
            <consortium name="DOE Joint Genome Institute"/>
            <consortium name="Mycorrhizal Genomics Consortium"/>
            <person name="Kohler A."/>
            <person name="Kuo A."/>
            <person name="Nagy L.G."/>
            <person name="Floudas D."/>
            <person name="Copeland A."/>
            <person name="Barry K.W."/>
            <person name="Cichocki N."/>
            <person name="Veneault-Fourrey C."/>
            <person name="LaButti K."/>
            <person name="Lindquist E.A."/>
            <person name="Lipzen A."/>
            <person name="Lundell T."/>
            <person name="Morin E."/>
            <person name="Murat C."/>
            <person name="Riley R."/>
            <person name="Ohm R."/>
            <person name="Sun H."/>
            <person name="Tunlid A."/>
            <person name="Henrissat B."/>
            <person name="Grigoriev I.V."/>
            <person name="Hibbett D.S."/>
            <person name="Martin F."/>
        </authorList>
    </citation>
    <scope>NUCLEOTIDE SEQUENCE [LARGE SCALE GENOMIC DNA]</scope>
    <source>
        <strain evidence="3">Ve08.2h10</strain>
    </source>
</reference>
<dbReference type="EMBL" id="KN826883">
    <property type="protein sequence ID" value="KIK77672.1"/>
    <property type="molecule type" value="Genomic_DNA"/>
</dbReference>
<feature type="compositionally biased region" description="Polar residues" evidence="1">
    <location>
        <begin position="110"/>
        <end position="128"/>
    </location>
</feature>
<dbReference type="HOGENOM" id="CLU_077730_0_0_1"/>
<evidence type="ECO:0000313" key="2">
    <source>
        <dbReference type="EMBL" id="KIK77672.1"/>
    </source>
</evidence>
<sequence length="199" mass="22294">MKTVHLAILPLTGPPNDLHLRLSHLAKTTLPCHFHSMVASMTTYPHTHNILSLNSDDEDPTLHKRPKMTTPHNLCPTVSAQESDPKSTRMQGYHSRSSSCHTPASEESGDSSSNFTGVTSQSQAGNSSRSRKQVCETPADKITNRFADMSDALVKQLQETRLAKLESKWQKREHEKWICEQEAAEADREQELKHTLALE</sequence>
<evidence type="ECO:0000256" key="1">
    <source>
        <dbReference type="SAM" id="MobiDB-lite"/>
    </source>
</evidence>
<name>A0A0D0C3C7_9AGAM</name>
<keyword evidence="3" id="KW-1185">Reference proteome</keyword>
<dbReference type="AlphaFoldDB" id="A0A0D0C3C7"/>
<proteinExistence type="predicted"/>
<organism evidence="2 3">
    <name type="scientific">Paxillus rubicundulus Ve08.2h10</name>
    <dbReference type="NCBI Taxonomy" id="930991"/>
    <lineage>
        <taxon>Eukaryota</taxon>
        <taxon>Fungi</taxon>
        <taxon>Dikarya</taxon>
        <taxon>Basidiomycota</taxon>
        <taxon>Agaricomycotina</taxon>
        <taxon>Agaricomycetes</taxon>
        <taxon>Agaricomycetidae</taxon>
        <taxon>Boletales</taxon>
        <taxon>Paxilineae</taxon>
        <taxon>Paxillaceae</taxon>
        <taxon>Paxillus</taxon>
    </lineage>
</organism>
<protein>
    <submittedName>
        <fullName evidence="2">Uncharacterized protein</fullName>
    </submittedName>
</protein>
<feature type="compositionally biased region" description="Polar residues" evidence="1">
    <location>
        <begin position="70"/>
        <end position="102"/>
    </location>
</feature>
<feature type="region of interest" description="Disordered" evidence="1">
    <location>
        <begin position="51"/>
        <end position="134"/>
    </location>
</feature>
<reference evidence="2 3" key="1">
    <citation type="submission" date="2014-04" db="EMBL/GenBank/DDBJ databases">
        <authorList>
            <consortium name="DOE Joint Genome Institute"/>
            <person name="Kuo A."/>
            <person name="Kohler A."/>
            <person name="Jargeat P."/>
            <person name="Nagy L.G."/>
            <person name="Floudas D."/>
            <person name="Copeland A."/>
            <person name="Barry K.W."/>
            <person name="Cichocki N."/>
            <person name="Veneault-Fourrey C."/>
            <person name="LaButti K."/>
            <person name="Lindquist E.A."/>
            <person name="Lipzen A."/>
            <person name="Lundell T."/>
            <person name="Morin E."/>
            <person name="Murat C."/>
            <person name="Sun H."/>
            <person name="Tunlid A."/>
            <person name="Henrissat B."/>
            <person name="Grigoriev I.V."/>
            <person name="Hibbett D.S."/>
            <person name="Martin F."/>
            <person name="Nordberg H.P."/>
            <person name="Cantor M.N."/>
            <person name="Hua S.X."/>
        </authorList>
    </citation>
    <scope>NUCLEOTIDE SEQUENCE [LARGE SCALE GENOMIC DNA]</scope>
    <source>
        <strain evidence="2 3">Ve08.2h10</strain>
    </source>
</reference>
<dbReference type="OrthoDB" id="10335813at2759"/>
<accession>A0A0D0C3C7</accession>
<dbReference type="InParanoid" id="A0A0D0C3C7"/>
<dbReference type="Proteomes" id="UP000054538">
    <property type="component" value="Unassembled WGS sequence"/>
</dbReference>